<name>A0A6A6NRT7_9PEZI</name>
<dbReference type="AlphaFoldDB" id="A0A6A6NRT7"/>
<dbReference type="Proteomes" id="UP000799766">
    <property type="component" value="Unassembled WGS sequence"/>
</dbReference>
<keyword evidence="3" id="KW-1185">Reference proteome</keyword>
<evidence type="ECO:0000313" key="2">
    <source>
        <dbReference type="EMBL" id="KAF2454288.1"/>
    </source>
</evidence>
<feature type="region of interest" description="Disordered" evidence="1">
    <location>
        <begin position="1"/>
        <end position="44"/>
    </location>
</feature>
<evidence type="ECO:0000313" key="3">
    <source>
        <dbReference type="Proteomes" id="UP000799766"/>
    </source>
</evidence>
<evidence type="ECO:0000256" key="1">
    <source>
        <dbReference type="SAM" id="MobiDB-lite"/>
    </source>
</evidence>
<sequence length="255" mass="26599">MAPQAGNTTKKKKARSKSEPVLVPNRARLLSIASPTSDGRGSESPVFVNVITRKRLPAAPRPDELKEEIKLAKERVSDVRHAKEKNGTTKAIAKEASKTTKASSSKATEKVSKPASPTKGGRTATKASSVTSKADGKPTKSHSPTAKTVNKPAKTTSQPMNADNGARDASAKTKVPSKRSKNVKTSSSSPKTTTTSKEPAASGVTKTTAPATKSSTATASERAKITEGEVQANKDNTVAKASSPPKRVTRSMAAK</sequence>
<feature type="compositionally biased region" description="Basic and acidic residues" evidence="1">
    <location>
        <begin position="77"/>
        <end position="98"/>
    </location>
</feature>
<gene>
    <name evidence="2" type="ORF">BDY21DRAFT_108685</name>
</gene>
<accession>A0A6A6NRT7</accession>
<organism evidence="2 3">
    <name type="scientific">Lineolata rhizophorae</name>
    <dbReference type="NCBI Taxonomy" id="578093"/>
    <lineage>
        <taxon>Eukaryota</taxon>
        <taxon>Fungi</taxon>
        <taxon>Dikarya</taxon>
        <taxon>Ascomycota</taxon>
        <taxon>Pezizomycotina</taxon>
        <taxon>Dothideomycetes</taxon>
        <taxon>Dothideomycetes incertae sedis</taxon>
        <taxon>Lineolatales</taxon>
        <taxon>Lineolataceae</taxon>
        <taxon>Lineolata</taxon>
    </lineage>
</organism>
<protein>
    <submittedName>
        <fullName evidence="2">Uncharacterized protein</fullName>
    </submittedName>
</protein>
<reference evidence="2" key="1">
    <citation type="journal article" date="2020" name="Stud. Mycol.">
        <title>101 Dothideomycetes genomes: a test case for predicting lifestyles and emergence of pathogens.</title>
        <authorList>
            <person name="Haridas S."/>
            <person name="Albert R."/>
            <person name="Binder M."/>
            <person name="Bloem J."/>
            <person name="Labutti K."/>
            <person name="Salamov A."/>
            <person name="Andreopoulos B."/>
            <person name="Baker S."/>
            <person name="Barry K."/>
            <person name="Bills G."/>
            <person name="Bluhm B."/>
            <person name="Cannon C."/>
            <person name="Castanera R."/>
            <person name="Culley D."/>
            <person name="Daum C."/>
            <person name="Ezra D."/>
            <person name="Gonzalez J."/>
            <person name="Henrissat B."/>
            <person name="Kuo A."/>
            <person name="Liang C."/>
            <person name="Lipzen A."/>
            <person name="Lutzoni F."/>
            <person name="Magnuson J."/>
            <person name="Mondo S."/>
            <person name="Nolan M."/>
            <person name="Ohm R."/>
            <person name="Pangilinan J."/>
            <person name="Park H.-J."/>
            <person name="Ramirez L."/>
            <person name="Alfaro M."/>
            <person name="Sun H."/>
            <person name="Tritt A."/>
            <person name="Yoshinaga Y."/>
            <person name="Zwiers L.-H."/>
            <person name="Turgeon B."/>
            <person name="Goodwin S."/>
            <person name="Spatafora J."/>
            <person name="Crous P."/>
            <person name="Grigoriev I."/>
        </authorList>
    </citation>
    <scope>NUCLEOTIDE SEQUENCE</scope>
    <source>
        <strain evidence="2">ATCC 16933</strain>
    </source>
</reference>
<proteinExistence type="predicted"/>
<feature type="compositionally biased region" description="Low complexity" evidence="1">
    <location>
        <begin position="183"/>
        <end position="197"/>
    </location>
</feature>
<feature type="region of interest" description="Disordered" evidence="1">
    <location>
        <begin position="77"/>
        <end position="255"/>
    </location>
</feature>
<feature type="compositionally biased region" description="Low complexity" evidence="1">
    <location>
        <begin position="205"/>
        <end position="220"/>
    </location>
</feature>
<feature type="compositionally biased region" description="Polar residues" evidence="1">
    <location>
        <begin position="141"/>
        <end position="161"/>
    </location>
</feature>
<dbReference type="EMBL" id="MU001692">
    <property type="protein sequence ID" value="KAF2454288.1"/>
    <property type="molecule type" value="Genomic_DNA"/>
</dbReference>